<keyword evidence="3" id="KW-1185">Reference proteome</keyword>
<reference evidence="2" key="1">
    <citation type="submission" date="2020-10" db="EMBL/GenBank/DDBJ databases">
        <title>An improved Amphimedon queenslandica hologenome assembly reveals how three proteobacterial symbionts can extend the metabolic phenotypic of their marine sponge host.</title>
        <authorList>
            <person name="Degnan B."/>
            <person name="Degnan S."/>
            <person name="Xiang X."/>
        </authorList>
    </citation>
    <scope>NUCLEOTIDE SEQUENCE</scope>
    <source>
        <strain evidence="2">AqS2</strain>
    </source>
</reference>
<keyword evidence="1" id="KW-0812">Transmembrane</keyword>
<feature type="transmembrane region" description="Helical" evidence="1">
    <location>
        <begin position="371"/>
        <end position="388"/>
    </location>
</feature>
<organism evidence="2 3">
    <name type="scientific">Candidatus Amphirhobacter heronislandensis</name>
    <dbReference type="NCBI Taxonomy" id="1732024"/>
    <lineage>
        <taxon>Bacteria</taxon>
        <taxon>Pseudomonadati</taxon>
        <taxon>Pseudomonadota</taxon>
        <taxon>Gammaproteobacteria</taxon>
        <taxon>Candidatus Tethybacterales</taxon>
        <taxon>Candidatus Tethybacteraceae</taxon>
        <taxon>Candidatus Amphirhobacter</taxon>
    </lineage>
</organism>
<evidence type="ECO:0000313" key="3">
    <source>
        <dbReference type="Proteomes" id="UP000604381"/>
    </source>
</evidence>
<feature type="transmembrane region" description="Helical" evidence="1">
    <location>
        <begin position="240"/>
        <end position="260"/>
    </location>
</feature>
<feature type="transmembrane region" description="Helical" evidence="1">
    <location>
        <begin position="52"/>
        <end position="75"/>
    </location>
</feature>
<name>A0A930Y1S2_9GAMM</name>
<feature type="transmembrane region" description="Helical" evidence="1">
    <location>
        <begin position="280"/>
        <end position="302"/>
    </location>
</feature>
<feature type="transmembrane region" description="Helical" evidence="1">
    <location>
        <begin position="136"/>
        <end position="156"/>
    </location>
</feature>
<sequence>MKKKESRYRLECYQDGVEGIFRYHRARRMLGSCLFLPPLAGAIYALDDPLLGLLLLPVLFFSKTSLHRMTDLAVYGMGGSWEDKSERARGLLREDVRHNLICIALVLAATTVLLALGRQGPRAAIEAVRLGEALQFSYVFLFGAILLLRLSLADIVTKLPRRLFAVWLTYYFGSFLLLYPSHEVPGSLFVPFAEEGVVLLSPAEYFTLRLSLTVLPVLVCLLFLLRWLADVRRRDDRLHATYLAANTAWVFLVFAHAFIWEMPMALFPVREHWFLREPTAGMWLGALLLLACAVVAGWTMAFMQSEKIRRGLCFDPDAMYKTKRMWWPFRDRRPHFSTRWIRRRITQASKPLLGTPRHWKRVRRVRVLGERPWAVGLLSSLVTAYFLFG</sequence>
<evidence type="ECO:0000313" key="2">
    <source>
        <dbReference type="EMBL" id="MBF2735655.1"/>
    </source>
</evidence>
<protein>
    <submittedName>
        <fullName evidence="2">Uncharacterized protein</fullName>
    </submittedName>
</protein>
<keyword evidence="1" id="KW-0472">Membrane</keyword>
<feature type="transmembrane region" description="Helical" evidence="1">
    <location>
        <begin position="206"/>
        <end position="228"/>
    </location>
</feature>
<dbReference type="Proteomes" id="UP000604381">
    <property type="component" value="Unassembled WGS sequence"/>
</dbReference>
<feature type="transmembrane region" description="Helical" evidence="1">
    <location>
        <begin position="163"/>
        <end position="182"/>
    </location>
</feature>
<accession>A0A930Y1S2</accession>
<comment type="caution">
    <text evidence="2">The sequence shown here is derived from an EMBL/GenBank/DDBJ whole genome shotgun (WGS) entry which is preliminary data.</text>
</comment>
<dbReference type="AlphaFoldDB" id="A0A930Y1S2"/>
<gene>
    <name evidence="2" type="ORF">ISN26_06235</name>
</gene>
<keyword evidence="1" id="KW-1133">Transmembrane helix</keyword>
<feature type="transmembrane region" description="Helical" evidence="1">
    <location>
        <begin position="29"/>
        <end position="46"/>
    </location>
</feature>
<proteinExistence type="predicted"/>
<feature type="transmembrane region" description="Helical" evidence="1">
    <location>
        <begin position="96"/>
        <end position="116"/>
    </location>
</feature>
<evidence type="ECO:0000256" key="1">
    <source>
        <dbReference type="SAM" id="Phobius"/>
    </source>
</evidence>
<dbReference type="EMBL" id="JADHEI010000046">
    <property type="protein sequence ID" value="MBF2735655.1"/>
    <property type="molecule type" value="Genomic_DNA"/>
</dbReference>